<dbReference type="InterPro" id="IPR027994">
    <property type="entry name" value="WxL_dom"/>
</dbReference>
<dbReference type="RefSeq" id="WP_087741589.1">
    <property type="nucleotide sequence ID" value="NZ_LT854705.1"/>
</dbReference>
<evidence type="ECO:0000256" key="1">
    <source>
        <dbReference type="SAM" id="MobiDB-lite"/>
    </source>
</evidence>
<dbReference type="EMBL" id="LT854705">
    <property type="protein sequence ID" value="SMS13575.1"/>
    <property type="molecule type" value="Genomic_DNA"/>
</dbReference>
<evidence type="ECO:0000313" key="5">
    <source>
        <dbReference type="Proteomes" id="UP000195412"/>
    </source>
</evidence>
<gene>
    <name evidence="4" type="ORF">LZ3411_0525</name>
</gene>
<sequence length="241" mass="24238">MTKKTLQLLATVAAVAGMSLATVTANADDTVKSGTQTTTAKVSLTAGSDTSTDGNGNGDAGGIKLTNVPNIDFGTQELDGKTAFNLDGKLSGNNEAASQAVTVVNPGIGTGWNVQVRNDAMKSASDTTLMASTISLTAKDATPGSGSADTNSTRASDSTAELSAEPTFVSTALNTQGSENQKVATAAVGGGLGTWNMNYSKANLQVNPRNVAGDYSTTLTWTITNAPAGLGASQSDQTSAY</sequence>
<feature type="domain" description="WxL" evidence="3">
    <location>
        <begin position="49"/>
        <end position="227"/>
    </location>
</feature>
<accession>A0A1Y6JUP2</accession>
<keyword evidence="2" id="KW-0732">Signal</keyword>
<evidence type="ECO:0000256" key="2">
    <source>
        <dbReference type="SAM" id="SignalP"/>
    </source>
</evidence>
<name>A0A1Y6JUP2_9LACO</name>
<dbReference type="AlphaFoldDB" id="A0A1Y6JUP2"/>
<feature type="signal peptide" evidence="2">
    <location>
        <begin position="1"/>
        <end position="27"/>
    </location>
</feature>
<reference evidence="5" key="1">
    <citation type="submission" date="2017-05" db="EMBL/GenBank/DDBJ databases">
        <authorList>
            <person name="Papadimitriou K."/>
        </authorList>
    </citation>
    <scope>NUCLEOTIDE SEQUENCE [LARGE SCALE GENOMIC DNA]</scope>
    <source>
        <strain evidence="5">ACA-DC 3411</strain>
    </source>
</reference>
<protein>
    <submittedName>
        <fullName evidence="4">Extracellular protein</fullName>
    </submittedName>
</protein>
<evidence type="ECO:0000259" key="3">
    <source>
        <dbReference type="Pfam" id="PF13731"/>
    </source>
</evidence>
<evidence type="ECO:0000313" key="4">
    <source>
        <dbReference type="EMBL" id="SMS13575.1"/>
    </source>
</evidence>
<feature type="chain" id="PRO_5012576955" evidence="2">
    <location>
        <begin position="28"/>
        <end position="241"/>
    </location>
</feature>
<dbReference type="Proteomes" id="UP000195412">
    <property type="component" value="Chromosome I"/>
</dbReference>
<organism evidence="4 5">
    <name type="scientific">Levilactobacillus zymae</name>
    <dbReference type="NCBI Taxonomy" id="267363"/>
    <lineage>
        <taxon>Bacteria</taxon>
        <taxon>Bacillati</taxon>
        <taxon>Bacillota</taxon>
        <taxon>Bacilli</taxon>
        <taxon>Lactobacillales</taxon>
        <taxon>Lactobacillaceae</taxon>
        <taxon>Levilactobacillus</taxon>
    </lineage>
</organism>
<dbReference type="KEGG" id="lzy:LZ3411_0525"/>
<feature type="compositionally biased region" description="Polar residues" evidence="1">
    <location>
        <begin position="144"/>
        <end position="161"/>
    </location>
</feature>
<proteinExistence type="predicted"/>
<feature type="region of interest" description="Disordered" evidence="1">
    <location>
        <begin position="139"/>
        <end position="163"/>
    </location>
</feature>
<dbReference type="Pfam" id="PF13731">
    <property type="entry name" value="WxL"/>
    <property type="match status" value="1"/>
</dbReference>